<dbReference type="Pfam" id="PF00392">
    <property type="entry name" value="GntR"/>
    <property type="match status" value="1"/>
</dbReference>
<dbReference type="InterPro" id="IPR000524">
    <property type="entry name" value="Tscrpt_reg_HTH_GntR"/>
</dbReference>
<organism evidence="5 6">
    <name type="scientific">Discina gigas</name>
    <dbReference type="NCBI Taxonomy" id="1032678"/>
    <lineage>
        <taxon>Eukaryota</taxon>
        <taxon>Fungi</taxon>
        <taxon>Dikarya</taxon>
        <taxon>Ascomycota</taxon>
        <taxon>Pezizomycotina</taxon>
        <taxon>Pezizomycetes</taxon>
        <taxon>Pezizales</taxon>
        <taxon>Discinaceae</taxon>
        <taxon>Discina</taxon>
    </lineage>
</organism>
<dbReference type="Proteomes" id="UP001447188">
    <property type="component" value="Unassembled WGS sequence"/>
</dbReference>
<dbReference type="PANTHER" id="PTHR43537">
    <property type="entry name" value="TRANSCRIPTIONAL REGULATOR, GNTR FAMILY"/>
    <property type="match status" value="1"/>
</dbReference>
<reference evidence="5 6" key="1">
    <citation type="submission" date="2024-02" db="EMBL/GenBank/DDBJ databases">
        <title>Discinaceae phylogenomics.</title>
        <authorList>
            <person name="Dirks A.C."/>
            <person name="James T.Y."/>
        </authorList>
    </citation>
    <scope>NUCLEOTIDE SEQUENCE [LARGE SCALE GENOMIC DNA]</scope>
    <source>
        <strain evidence="5 6">ACD0624</strain>
    </source>
</reference>
<dbReference type="PANTHER" id="PTHR43537:SF5">
    <property type="entry name" value="UXU OPERON TRANSCRIPTIONAL REGULATOR"/>
    <property type="match status" value="1"/>
</dbReference>
<evidence type="ECO:0000256" key="1">
    <source>
        <dbReference type="ARBA" id="ARBA00023015"/>
    </source>
</evidence>
<sequence length="213" mass="23818">MSISLPDRIYAELKSQILSHKLIPASSLKIDALSQKLHASTIPVREALARLCAEGLVVQENRQGFTVRPITPKLLEDDYRTLAAIMQVGAGEAAAGIAQRTTLNASHAALARMANSEFVDELDEFLLSWVPSKRLAGLGAFCLLHCSYFFNLDFELRGEEGWRHFRRRRQRSAVALQAGKGVTAQKLIAEECEWRISNIPLVIREMLYRQLSA</sequence>
<name>A0ABR3G2W0_9PEZI</name>
<evidence type="ECO:0000259" key="4">
    <source>
        <dbReference type="PROSITE" id="PS50949"/>
    </source>
</evidence>
<dbReference type="EMBL" id="JBBBZM010000855">
    <property type="protein sequence ID" value="KAL0630287.1"/>
    <property type="molecule type" value="Genomic_DNA"/>
</dbReference>
<gene>
    <name evidence="5" type="ORF">Q9L58_010866</name>
</gene>
<proteinExistence type="predicted"/>
<evidence type="ECO:0000256" key="3">
    <source>
        <dbReference type="ARBA" id="ARBA00023163"/>
    </source>
</evidence>
<keyword evidence="6" id="KW-1185">Reference proteome</keyword>
<dbReference type="SUPFAM" id="SSF46785">
    <property type="entry name" value="Winged helix' DNA-binding domain"/>
    <property type="match status" value="1"/>
</dbReference>
<dbReference type="PROSITE" id="PS50949">
    <property type="entry name" value="HTH_GNTR"/>
    <property type="match status" value="1"/>
</dbReference>
<evidence type="ECO:0000256" key="2">
    <source>
        <dbReference type="ARBA" id="ARBA00023125"/>
    </source>
</evidence>
<keyword evidence="2" id="KW-0238">DNA-binding</keyword>
<accession>A0ABR3G2W0</accession>
<feature type="domain" description="HTH gntR-type" evidence="4">
    <location>
        <begin position="3"/>
        <end position="70"/>
    </location>
</feature>
<dbReference type="InterPro" id="IPR036390">
    <property type="entry name" value="WH_DNA-bd_sf"/>
</dbReference>
<keyword evidence="3" id="KW-0804">Transcription</keyword>
<dbReference type="Gene3D" id="1.10.10.10">
    <property type="entry name" value="Winged helix-like DNA-binding domain superfamily/Winged helix DNA-binding domain"/>
    <property type="match status" value="1"/>
</dbReference>
<dbReference type="InterPro" id="IPR036388">
    <property type="entry name" value="WH-like_DNA-bd_sf"/>
</dbReference>
<keyword evidence="1" id="KW-0805">Transcription regulation</keyword>
<dbReference type="SMART" id="SM00345">
    <property type="entry name" value="HTH_GNTR"/>
    <property type="match status" value="1"/>
</dbReference>
<protein>
    <recommendedName>
        <fullName evidence="4">HTH gntR-type domain-containing protein</fullName>
    </recommendedName>
</protein>
<comment type="caution">
    <text evidence="5">The sequence shown here is derived from an EMBL/GenBank/DDBJ whole genome shotgun (WGS) entry which is preliminary data.</text>
</comment>
<evidence type="ECO:0000313" key="6">
    <source>
        <dbReference type="Proteomes" id="UP001447188"/>
    </source>
</evidence>
<evidence type="ECO:0000313" key="5">
    <source>
        <dbReference type="EMBL" id="KAL0630287.1"/>
    </source>
</evidence>